<dbReference type="PANTHER" id="PTHR31189:SF76">
    <property type="entry name" value="11S GLOBULIN SUBUNIT BETA-LIKE"/>
    <property type="match status" value="1"/>
</dbReference>
<comment type="similarity">
    <text evidence="1">Belongs to the 11S seed storage protein (globulins) family.</text>
</comment>
<dbReference type="AlphaFoldDB" id="A0AAW1KW05"/>
<dbReference type="CDD" id="cd02242">
    <property type="entry name" value="cupin_11S_legumin_N"/>
    <property type="match status" value="1"/>
</dbReference>
<dbReference type="Proteomes" id="UP001443914">
    <property type="component" value="Unassembled WGS sequence"/>
</dbReference>
<name>A0AAW1KW05_SAPOF</name>
<keyword evidence="4" id="KW-1015">Disulfide bond</keyword>
<dbReference type="EMBL" id="JBDFQZ010000005">
    <property type="protein sequence ID" value="KAK9724314.1"/>
    <property type="molecule type" value="Genomic_DNA"/>
</dbReference>
<evidence type="ECO:0000259" key="6">
    <source>
        <dbReference type="SMART" id="SM00835"/>
    </source>
</evidence>
<evidence type="ECO:0000256" key="5">
    <source>
        <dbReference type="SAM" id="MobiDB-lite"/>
    </source>
</evidence>
<feature type="domain" description="Cupin type-1" evidence="6">
    <location>
        <begin position="21"/>
        <end position="321"/>
    </location>
</feature>
<dbReference type="CDD" id="cd02243">
    <property type="entry name" value="cupin_11S_legumin_C"/>
    <property type="match status" value="1"/>
</dbReference>
<dbReference type="SUPFAM" id="SSF51182">
    <property type="entry name" value="RmlC-like cupins"/>
    <property type="match status" value="1"/>
</dbReference>
<dbReference type="Pfam" id="PF00190">
    <property type="entry name" value="Cupin_1"/>
    <property type="match status" value="2"/>
</dbReference>
<sequence>MQQTRLDRGQQIRNDCQINQLTAAEPSYRIESEAGVTEIWEPNQQEELKCAGVTVIRHQIEPKGLALPHYVNAPIITYVVNGRGILGVNISGFLETYESAGFSEQSFSEERRERGHERREKEDERRERERGDERREREDERRERGSQRSTDQHQKVRCFRQGDIIALPAGVSKWVYNDGQERLTLVSLYDTNNFQNKLDENLRLIGIHLVVSFDWDMYNYDYASDGLGRVLKVLPVQPVADSGTGVINTCHQPPLYACNNDHALFLAGNPQGRGGEQGRHQETRCDGKGGRQEENLGQNIFSGFDDELLADAFEVDQETIRSLKGQDDNRGAIVRVERDLKETLCSLRLKENIDNPENADVFNPHGGRLTSLNSHKFPILNFLQLSAEKVNLYKNAILAPHWRINAHTICYFTRGEGRIQVVNHEGHLVFDDTVNEGQLLVIPQNFAVVKRAGHEGLEWVSFLTNDESMMNPLAGRISAIRGMPEEVLMNSYGISRDEAKRLKYSRPEFTVFSPSSSTDRRRDEFAIV</sequence>
<dbReference type="InterPro" id="IPR014710">
    <property type="entry name" value="RmlC-like_jellyroll"/>
</dbReference>
<dbReference type="InterPro" id="IPR006045">
    <property type="entry name" value="Cupin_1"/>
</dbReference>
<dbReference type="PRINTS" id="PR00439">
    <property type="entry name" value="11SGLOBULIN"/>
</dbReference>
<dbReference type="SMART" id="SM00835">
    <property type="entry name" value="Cupin_1"/>
    <property type="match status" value="2"/>
</dbReference>
<feature type="compositionally biased region" description="Basic and acidic residues" evidence="5">
    <location>
        <begin position="276"/>
        <end position="292"/>
    </location>
</feature>
<feature type="compositionally biased region" description="Basic and acidic residues" evidence="5">
    <location>
        <begin position="108"/>
        <end position="154"/>
    </location>
</feature>
<dbReference type="PANTHER" id="PTHR31189">
    <property type="entry name" value="OS03G0336100 PROTEIN-RELATED"/>
    <property type="match status" value="1"/>
</dbReference>
<dbReference type="GO" id="GO:0045735">
    <property type="term" value="F:nutrient reservoir activity"/>
    <property type="evidence" value="ECO:0007669"/>
    <property type="project" value="UniProtKB-KW"/>
</dbReference>
<keyword evidence="2" id="KW-0758">Storage protein</keyword>
<dbReference type="InterPro" id="IPR050253">
    <property type="entry name" value="Seed_Storage-Functional"/>
</dbReference>
<reference evidence="7" key="1">
    <citation type="submission" date="2024-03" db="EMBL/GenBank/DDBJ databases">
        <title>WGS assembly of Saponaria officinalis var. Norfolk2.</title>
        <authorList>
            <person name="Jenkins J."/>
            <person name="Shu S."/>
            <person name="Grimwood J."/>
            <person name="Barry K."/>
            <person name="Goodstein D."/>
            <person name="Schmutz J."/>
            <person name="Leebens-Mack J."/>
            <person name="Osbourn A."/>
        </authorList>
    </citation>
    <scope>NUCLEOTIDE SEQUENCE [LARGE SCALE GENOMIC DNA]</scope>
    <source>
        <strain evidence="7">JIC</strain>
    </source>
</reference>
<gene>
    <name evidence="7" type="ORF">RND81_05G063400</name>
</gene>
<proteinExistence type="inferred from homology"/>
<evidence type="ECO:0000313" key="8">
    <source>
        <dbReference type="Proteomes" id="UP001443914"/>
    </source>
</evidence>
<keyword evidence="8" id="KW-1185">Reference proteome</keyword>
<feature type="region of interest" description="Disordered" evidence="5">
    <location>
        <begin position="104"/>
        <end position="154"/>
    </location>
</feature>
<evidence type="ECO:0000256" key="3">
    <source>
        <dbReference type="ARBA" id="ARBA00023129"/>
    </source>
</evidence>
<dbReference type="FunFam" id="2.60.120.10:FF:000073">
    <property type="entry name" value="Glycinin G1"/>
    <property type="match status" value="1"/>
</dbReference>
<evidence type="ECO:0000256" key="4">
    <source>
        <dbReference type="ARBA" id="ARBA00023157"/>
    </source>
</evidence>
<evidence type="ECO:0000256" key="1">
    <source>
        <dbReference type="ARBA" id="ARBA00007178"/>
    </source>
</evidence>
<evidence type="ECO:0000313" key="7">
    <source>
        <dbReference type="EMBL" id="KAK9724314.1"/>
    </source>
</evidence>
<protein>
    <recommendedName>
        <fullName evidence="6">Cupin type-1 domain-containing protein</fullName>
    </recommendedName>
</protein>
<dbReference type="Gene3D" id="2.60.120.10">
    <property type="entry name" value="Jelly Rolls"/>
    <property type="match status" value="3"/>
</dbReference>
<feature type="region of interest" description="Disordered" evidence="5">
    <location>
        <begin position="271"/>
        <end position="292"/>
    </location>
</feature>
<keyword evidence="3" id="KW-0708">Seed storage protein</keyword>
<accession>A0AAW1KW05</accession>
<dbReference type="InterPro" id="IPR006044">
    <property type="entry name" value="11S_seedstore_pln"/>
</dbReference>
<evidence type="ECO:0000256" key="2">
    <source>
        <dbReference type="ARBA" id="ARBA00022761"/>
    </source>
</evidence>
<organism evidence="7 8">
    <name type="scientific">Saponaria officinalis</name>
    <name type="common">Common soapwort</name>
    <name type="synonym">Lychnis saponaria</name>
    <dbReference type="NCBI Taxonomy" id="3572"/>
    <lineage>
        <taxon>Eukaryota</taxon>
        <taxon>Viridiplantae</taxon>
        <taxon>Streptophyta</taxon>
        <taxon>Embryophyta</taxon>
        <taxon>Tracheophyta</taxon>
        <taxon>Spermatophyta</taxon>
        <taxon>Magnoliopsida</taxon>
        <taxon>eudicotyledons</taxon>
        <taxon>Gunneridae</taxon>
        <taxon>Pentapetalae</taxon>
        <taxon>Caryophyllales</taxon>
        <taxon>Caryophyllaceae</taxon>
        <taxon>Caryophylleae</taxon>
        <taxon>Saponaria</taxon>
    </lineage>
</organism>
<feature type="domain" description="Cupin type-1" evidence="6">
    <location>
        <begin position="351"/>
        <end position="500"/>
    </location>
</feature>
<comment type="caution">
    <text evidence="7">The sequence shown here is derived from an EMBL/GenBank/DDBJ whole genome shotgun (WGS) entry which is preliminary data.</text>
</comment>
<dbReference type="InterPro" id="IPR011051">
    <property type="entry name" value="RmlC_Cupin_sf"/>
</dbReference>